<dbReference type="AlphaFoldDB" id="A0A6C1E5L6"/>
<sequence length="313" mass="37238">MREKNYSNKTFSNNNVNYLKFPNKLQRYSRFLNNKKFDRSPSKKSKFRYAERSPPRLVDDHMNNSTNRKENVNNYIPEENKNTQELQTDDLENGVRTKLTKSSLKKLQKEVFDKELNNIACHHGLCSTKNRKDIKYSRLWFLFELEMSEDWKENLRLSCYNKYVYSAIDESWKMENILLKEQEKCYEYFPIQQLLIPAISESSNRRKSLENIQDLTVNVDSIIEINHEKQRLLPRSFLTRRENEVAFNDFQLDAKKILEDLSSTSENPFGSFNSSPSTNMVESEKKILNTVPKRRKEKKILGALEKKLYLDEK</sequence>
<feature type="compositionally biased region" description="Polar residues" evidence="1">
    <location>
        <begin position="265"/>
        <end position="281"/>
    </location>
</feature>
<dbReference type="Pfam" id="PF10434">
    <property type="entry name" value="MAM1"/>
    <property type="match status" value="1"/>
</dbReference>
<dbReference type="Gene3D" id="6.10.250.3400">
    <property type="match status" value="1"/>
</dbReference>
<dbReference type="Proteomes" id="UP000501346">
    <property type="component" value="Chromosome SeV"/>
</dbReference>
<reference evidence="2 3" key="1">
    <citation type="journal article" date="2019" name="BMC Genomics">
        <title>Chromosome level assembly and comparative genome analysis confirm lager-brewing yeasts originated from a single hybridization.</title>
        <authorList>
            <person name="Salazar A.N."/>
            <person name="Gorter de Vries A.R."/>
            <person name="van den Broek M."/>
            <person name="Brouwers N."/>
            <person name="de la Torre Cortes P."/>
            <person name="Kuijpers N.G.A."/>
            <person name="Daran J.G."/>
            <person name="Abeel T."/>
        </authorList>
    </citation>
    <scope>NUCLEOTIDE SEQUENCE [LARGE SCALE GENOMIC DNA]</scope>
    <source>
        <strain evidence="2 3">CBS 1483</strain>
    </source>
</reference>
<protein>
    <submittedName>
        <fullName evidence="2">Monopolin</fullName>
    </submittedName>
</protein>
<evidence type="ECO:0000256" key="1">
    <source>
        <dbReference type="SAM" id="MobiDB-lite"/>
    </source>
</evidence>
<proteinExistence type="predicted"/>
<evidence type="ECO:0000313" key="3">
    <source>
        <dbReference type="Proteomes" id="UP000501346"/>
    </source>
</evidence>
<evidence type="ECO:0000313" key="2">
    <source>
        <dbReference type="EMBL" id="QID84646.1"/>
    </source>
</evidence>
<organism evidence="2 3">
    <name type="scientific">Saccharomyces pastorianus</name>
    <name type="common">Lager yeast</name>
    <name type="synonym">Saccharomyces cerevisiae x Saccharomyces eubayanus</name>
    <dbReference type="NCBI Taxonomy" id="27292"/>
    <lineage>
        <taxon>Eukaryota</taxon>
        <taxon>Fungi</taxon>
        <taxon>Dikarya</taxon>
        <taxon>Ascomycota</taxon>
        <taxon>Saccharomycotina</taxon>
        <taxon>Saccharomycetes</taxon>
        <taxon>Saccharomycetales</taxon>
        <taxon>Saccharomycetaceae</taxon>
        <taxon>Saccharomyces</taxon>
    </lineage>
</organism>
<name>A0A6C1E5L6_SACPS</name>
<dbReference type="OrthoDB" id="4070446at2759"/>
<feature type="region of interest" description="Disordered" evidence="1">
    <location>
        <begin position="265"/>
        <end position="284"/>
    </location>
</feature>
<feature type="compositionally biased region" description="Basic and acidic residues" evidence="1">
    <location>
        <begin position="48"/>
        <end position="71"/>
    </location>
</feature>
<keyword evidence="3" id="KW-1185">Reference proteome</keyword>
<dbReference type="EMBL" id="CP049002">
    <property type="protein sequence ID" value="QID84646.1"/>
    <property type="molecule type" value="Genomic_DNA"/>
</dbReference>
<feature type="region of interest" description="Disordered" evidence="1">
    <location>
        <begin position="34"/>
        <end position="86"/>
    </location>
</feature>
<gene>
    <name evidence="2" type="primary">MAM1_2</name>
    <name evidence="2" type="ORF">GRS66_007161</name>
</gene>
<dbReference type="InterPro" id="IPR018847">
    <property type="entry name" value="Monopolin_cplx_su_Mam1"/>
</dbReference>
<accession>A0A6C1E5L6</accession>